<dbReference type="PANTHER" id="PTHR37804:SF1">
    <property type="entry name" value="CDAA REGULATORY PROTEIN CDAR"/>
    <property type="match status" value="1"/>
</dbReference>
<dbReference type="InterPro" id="IPR012505">
    <property type="entry name" value="YbbR"/>
</dbReference>
<dbReference type="Proteomes" id="UP000574133">
    <property type="component" value="Unassembled WGS sequence"/>
</dbReference>
<dbReference type="Gene3D" id="2.170.120.30">
    <property type="match status" value="2"/>
</dbReference>
<reference evidence="2 3" key="1">
    <citation type="submission" date="2020-08" db="EMBL/GenBank/DDBJ databases">
        <title>Cohnella phylogeny.</title>
        <authorList>
            <person name="Dunlap C."/>
        </authorList>
    </citation>
    <scope>NUCLEOTIDE SEQUENCE [LARGE SCALE GENOMIC DNA]</scope>
    <source>
        <strain evidence="2 3">DSM 103658</strain>
    </source>
</reference>
<dbReference type="Pfam" id="PF07949">
    <property type="entry name" value="YbbR"/>
    <property type="match status" value="2"/>
</dbReference>
<evidence type="ECO:0000313" key="3">
    <source>
        <dbReference type="Proteomes" id="UP000574133"/>
    </source>
</evidence>
<gene>
    <name evidence="2" type="ORF">H4Q31_12330</name>
</gene>
<feature type="region of interest" description="Disordered" evidence="1">
    <location>
        <begin position="412"/>
        <end position="484"/>
    </location>
</feature>
<sequence>MTALDKWLSHPTVMKLVALALGLILWTVVHFDDSQSPTPIVSSTIESKTFNAVKVQAYGLNEQNYVLRNLEPESVKLVVQGTPIDLLKATTEDYLVRVDLSTVTAGRHTLKLQADLPRGVNFVSMTPDTVTVDVEEMQTKEFEVEIETSGTPAEGFKAGIPVLKPTNRVHVTLPSSELTRVARVGGDLSIEGLSESVKGKSVKLAAYDAEGKTIEGAVLNPAVLEVDVPITNPYKTVPIQFKLVGQMPAGLSISSFKPETEQVTIYGPQAVLDSVEFVEADVLLGSLTKSGEVEIQLRSVDQITEYSPATVVVDVNVVLSQTRTIQGLPVTIEGLGDGLSAKITDPATEKVDITMQGAPAMLDALQPGDVDVVADLSGRGPGVYTVPIVVNSPRFIDQVGGNMSITVEISDDQPASALPGDDSSGGANGDGTAGAGGSGAGTDSGAGGQGGAGSGSGAGDAAGAGSEASGGAGANGQAAGSGAD</sequence>
<evidence type="ECO:0000313" key="2">
    <source>
        <dbReference type="EMBL" id="MBB6678086.1"/>
    </source>
</evidence>
<accession>A0A841TD19</accession>
<feature type="compositionally biased region" description="Low complexity" evidence="1">
    <location>
        <begin position="475"/>
        <end position="484"/>
    </location>
</feature>
<proteinExistence type="predicted"/>
<dbReference type="RefSeq" id="WP_185179362.1">
    <property type="nucleotide sequence ID" value="NZ_CBCSEP010000033.1"/>
</dbReference>
<evidence type="ECO:0000256" key="1">
    <source>
        <dbReference type="SAM" id="MobiDB-lite"/>
    </source>
</evidence>
<protein>
    <recommendedName>
        <fullName evidence="4">YbbR-like domain-containing protein</fullName>
    </recommendedName>
</protein>
<dbReference type="AlphaFoldDB" id="A0A841TD19"/>
<name>A0A841TD19_9BACL</name>
<dbReference type="InterPro" id="IPR053154">
    <property type="entry name" value="c-di-AMP_regulator"/>
</dbReference>
<dbReference type="EMBL" id="JACJVN010000049">
    <property type="protein sequence ID" value="MBB6678086.1"/>
    <property type="molecule type" value="Genomic_DNA"/>
</dbReference>
<dbReference type="PANTHER" id="PTHR37804">
    <property type="entry name" value="CDAA REGULATORY PROTEIN CDAR"/>
    <property type="match status" value="1"/>
</dbReference>
<organism evidence="2 3">
    <name type="scientific">Cohnella lubricantis</name>
    <dbReference type="NCBI Taxonomy" id="2163172"/>
    <lineage>
        <taxon>Bacteria</taxon>
        <taxon>Bacillati</taxon>
        <taxon>Bacillota</taxon>
        <taxon>Bacilli</taxon>
        <taxon>Bacillales</taxon>
        <taxon>Paenibacillaceae</taxon>
        <taxon>Cohnella</taxon>
    </lineage>
</organism>
<feature type="compositionally biased region" description="Gly residues" evidence="1">
    <location>
        <begin position="426"/>
        <end position="474"/>
    </location>
</feature>
<dbReference type="CDD" id="cd20206">
    <property type="entry name" value="YbbR"/>
    <property type="match status" value="1"/>
</dbReference>
<keyword evidence="3" id="KW-1185">Reference proteome</keyword>
<dbReference type="Gene3D" id="2.170.120.40">
    <property type="entry name" value="YbbR-like domain"/>
    <property type="match status" value="2"/>
</dbReference>
<evidence type="ECO:0008006" key="4">
    <source>
        <dbReference type="Google" id="ProtNLM"/>
    </source>
</evidence>
<comment type="caution">
    <text evidence="2">The sequence shown here is derived from an EMBL/GenBank/DDBJ whole genome shotgun (WGS) entry which is preliminary data.</text>
</comment>